<dbReference type="PANTHER" id="PTHR31973">
    <property type="entry name" value="POLYPROTEIN, PUTATIVE-RELATED"/>
    <property type="match status" value="1"/>
</dbReference>
<keyword evidence="2" id="KW-1185">Reference proteome</keyword>
<protein>
    <recommendedName>
        <fullName evidence="3">MULE transposase domain-containing protein</fullName>
    </recommendedName>
</protein>
<dbReference type="AlphaFoldDB" id="A0AAD9XNT1"/>
<dbReference type="Proteomes" id="UP001280121">
    <property type="component" value="Unassembled WGS sequence"/>
</dbReference>
<dbReference type="PANTHER" id="PTHR31973:SF187">
    <property type="entry name" value="MUTATOR TRANSPOSASE MUDRA PROTEIN"/>
    <property type="match status" value="1"/>
</dbReference>
<evidence type="ECO:0000313" key="1">
    <source>
        <dbReference type="EMBL" id="KAK2663076.1"/>
    </source>
</evidence>
<evidence type="ECO:0000313" key="2">
    <source>
        <dbReference type="Proteomes" id="UP001280121"/>
    </source>
</evidence>
<reference evidence="1" key="1">
    <citation type="journal article" date="2023" name="Plant J.">
        <title>Genome sequences and population genomics provide insights into the demographic history, inbreeding, and mutation load of two 'living fossil' tree species of Dipteronia.</title>
        <authorList>
            <person name="Feng Y."/>
            <person name="Comes H.P."/>
            <person name="Chen J."/>
            <person name="Zhu S."/>
            <person name="Lu R."/>
            <person name="Zhang X."/>
            <person name="Li P."/>
            <person name="Qiu J."/>
            <person name="Olsen K.M."/>
            <person name="Qiu Y."/>
        </authorList>
    </citation>
    <scope>NUCLEOTIDE SEQUENCE</scope>
    <source>
        <strain evidence="1">KIB01</strain>
    </source>
</reference>
<sequence length="129" mass="14772">MKKLYNVKYELMSQLRSNNNISFSFLRQYACTLNQTNPGTTIHIKIQKPLSTFHRLFLSFQAQNQGFLKGCRPFIGLDGCHLKGSCGGVLLSAVALDANNGIFLLDTCICEKETKWSWKWFLNNLKMFL</sequence>
<proteinExistence type="predicted"/>
<name>A0AAD9XNT1_9ROSI</name>
<organism evidence="1 2">
    <name type="scientific">Dipteronia dyeriana</name>
    <dbReference type="NCBI Taxonomy" id="168575"/>
    <lineage>
        <taxon>Eukaryota</taxon>
        <taxon>Viridiplantae</taxon>
        <taxon>Streptophyta</taxon>
        <taxon>Embryophyta</taxon>
        <taxon>Tracheophyta</taxon>
        <taxon>Spermatophyta</taxon>
        <taxon>Magnoliopsida</taxon>
        <taxon>eudicotyledons</taxon>
        <taxon>Gunneridae</taxon>
        <taxon>Pentapetalae</taxon>
        <taxon>rosids</taxon>
        <taxon>malvids</taxon>
        <taxon>Sapindales</taxon>
        <taxon>Sapindaceae</taxon>
        <taxon>Hippocastanoideae</taxon>
        <taxon>Acereae</taxon>
        <taxon>Dipteronia</taxon>
    </lineage>
</organism>
<accession>A0AAD9XNT1</accession>
<gene>
    <name evidence="1" type="ORF">Ddye_001650</name>
</gene>
<dbReference type="EMBL" id="JANJYI010000001">
    <property type="protein sequence ID" value="KAK2663076.1"/>
    <property type="molecule type" value="Genomic_DNA"/>
</dbReference>
<evidence type="ECO:0008006" key="3">
    <source>
        <dbReference type="Google" id="ProtNLM"/>
    </source>
</evidence>
<comment type="caution">
    <text evidence="1">The sequence shown here is derived from an EMBL/GenBank/DDBJ whole genome shotgun (WGS) entry which is preliminary data.</text>
</comment>